<evidence type="ECO:0000256" key="1">
    <source>
        <dbReference type="SAM" id="SignalP"/>
    </source>
</evidence>
<dbReference type="RefSeq" id="WP_126834467.1">
    <property type="nucleotide sequence ID" value="NZ_PIPT01000008.1"/>
</dbReference>
<dbReference type="AlphaFoldDB" id="A0A432XD32"/>
<dbReference type="InterPro" id="IPR012334">
    <property type="entry name" value="Pectin_lyas_fold"/>
</dbReference>
<dbReference type="Gene3D" id="2.160.20.10">
    <property type="entry name" value="Single-stranded right-handed beta-helix, Pectin lyase-like"/>
    <property type="match status" value="1"/>
</dbReference>
<feature type="signal peptide" evidence="1">
    <location>
        <begin position="1"/>
        <end position="19"/>
    </location>
</feature>
<protein>
    <recommendedName>
        <fullName evidence="2">Right handed beta helix domain-containing protein</fullName>
    </recommendedName>
</protein>
<dbReference type="Pfam" id="PF13229">
    <property type="entry name" value="Beta_helix"/>
    <property type="match status" value="1"/>
</dbReference>
<evidence type="ECO:0000313" key="4">
    <source>
        <dbReference type="Proteomes" id="UP000286678"/>
    </source>
</evidence>
<feature type="domain" description="Right handed beta helix" evidence="2">
    <location>
        <begin position="137"/>
        <end position="291"/>
    </location>
</feature>
<keyword evidence="4" id="KW-1185">Reference proteome</keyword>
<dbReference type="SMART" id="SM00710">
    <property type="entry name" value="PbH1"/>
    <property type="match status" value="9"/>
</dbReference>
<dbReference type="OrthoDB" id="3938151at2"/>
<organism evidence="3 4">
    <name type="scientific">Pseudidiomarina aquimaris</name>
    <dbReference type="NCBI Taxonomy" id="641841"/>
    <lineage>
        <taxon>Bacteria</taxon>
        <taxon>Pseudomonadati</taxon>
        <taxon>Pseudomonadota</taxon>
        <taxon>Gammaproteobacteria</taxon>
        <taxon>Alteromonadales</taxon>
        <taxon>Idiomarinaceae</taxon>
        <taxon>Pseudidiomarina</taxon>
    </lineage>
</organism>
<reference evidence="4" key="1">
    <citation type="journal article" date="2018" name="Front. Microbiol.">
        <title>Genome-Based Analysis Reveals the Taxonomy and Diversity of the Family Idiomarinaceae.</title>
        <authorList>
            <person name="Liu Y."/>
            <person name="Lai Q."/>
            <person name="Shao Z."/>
        </authorList>
    </citation>
    <scope>NUCLEOTIDE SEQUENCE [LARGE SCALE GENOMIC DNA]</scope>
    <source>
        <strain evidence="4">SW15</strain>
    </source>
</reference>
<accession>A0A432XD32</accession>
<dbReference type="EMBL" id="PIPT01000008">
    <property type="protein sequence ID" value="RUO46648.1"/>
    <property type="molecule type" value="Genomic_DNA"/>
</dbReference>
<sequence>MNRLIITLGFYFSLGAAHATNFNDFCPHTDASVDCSSEFVDALYAAAEKNDALYFYGNEKFWLRGIELNDPTLEVVNLVGVAHEGNQPTVITEGMSLIINGRMSISGLRFEGYKPYEPTLGNKGYLLKTTVGHDLTSGLRIENNDFSNASEDLLAVWNSTNVSIHNNRFQRAGLADHIEVMLIPGDERPIGSGVVVNNIVDANIIRNDFYEIKKIGIYFDSTHIVSKNVTIANNLFDLKHYEVPTKRYGFQGAVGVYLNQIMEFSNFEILGNTFLGTINGVRINGSDIRVAYNNFNPSGYCTNTSTSTSSIIEDTGIAIKGHYLENIKIENNCIDNHAVGIALVSWKNISDVDINENKINDGHTGIVVEDIEGADFNSISIVRNELYRVLGNNIALRSRTVSSNNIVVQNTILQDPTWHRTGITTDGPLIVANNQNRLFIENNYLIATPTSVNWNLITLNGVTESFIKRNYLRPSQLGKSESFGGIKLNNSSTGNLLLNNTFVGFYPGIHDYGSQNKSDYNTFN</sequence>
<dbReference type="SUPFAM" id="SSF51126">
    <property type="entry name" value="Pectin lyase-like"/>
    <property type="match status" value="2"/>
</dbReference>
<proteinExistence type="predicted"/>
<name>A0A432XD32_9GAMM</name>
<dbReference type="InterPro" id="IPR011050">
    <property type="entry name" value="Pectin_lyase_fold/virulence"/>
</dbReference>
<evidence type="ECO:0000313" key="3">
    <source>
        <dbReference type="EMBL" id="RUO46648.1"/>
    </source>
</evidence>
<dbReference type="InterPro" id="IPR006626">
    <property type="entry name" value="PbH1"/>
</dbReference>
<dbReference type="InterPro" id="IPR039448">
    <property type="entry name" value="Beta_helix"/>
</dbReference>
<dbReference type="Proteomes" id="UP000286678">
    <property type="component" value="Unassembled WGS sequence"/>
</dbReference>
<gene>
    <name evidence="3" type="ORF">CWE21_10865</name>
</gene>
<comment type="caution">
    <text evidence="3">The sequence shown here is derived from an EMBL/GenBank/DDBJ whole genome shotgun (WGS) entry which is preliminary data.</text>
</comment>
<feature type="chain" id="PRO_5018992684" description="Right handed beta helix domain-containing protein" evidence="1">
    <location>
        <begin position="20"/>
        <end position="524"/>
    </location>
</feature>
<evidence type="ECO:0000259" key="2">
    <source>
        <dbReference type="Pfam" id="PF13229"/>
    </source>
</evidence>
<keyword evidence="1" id="KW-0732">Signal</keyword>